<dbReference type="eggNOG" id="ENOG5031HB6">
    <property type="taxonomic scope" value="Bacteria"/>
</dbReference>
<dbReference type="Proteomes" id="UP000009071">
    <property type="component" value="Chromosome"/>
</dbReference>
<protein>
    <submittedName>
        <fullName evidence="2">Uncharacterized protein</fullName>
    </submittedName>
</protein>
<dbReference type="KEGG" id="dma:DMR_36810"/>
<evidence type="ECO:0000256" key="1">
    <source>
        <dbReference type="SAM" id="MobiDB-lite"/>
    </source>
</evidence>
<name>C4XM44_SOLM1</name>
<evidence type="ECO:0000313" key="3">
    <source>
        <dbReference type="Proteomes" id="UP000009071"/>
    </source>
</evidence>
<dbReference type="AlphaFoldDB" id="C4XM44"/>
<dbReference type="RefSeq" id="WP_015862314.1">
    <property type="nucleotide sequence ID" value="NC_012796.1"/>
</dbReference>
<dbReference type="OrthoDB" id="5455866at2"/>
<feature type="region of interest" description="Disordered" evidence="1">
    <location>
        <begin position="1"/>
        <end position="24"/>
    </location>
</feature>
<keyword evidence="3" id="KW-1185">Reference proteome</keyword>
<reference evidence="2 3" key="1">
    <citation type="journal article" date="2009" name="Genome Res.">
        <title>Whole genome sequence of Desulfovibrio magneticus strain RS-1 revealed common gene clusters in magnetotactic bacteria.</title>
        <authorList>
            <person name="Nakazawa H."/>
            <person name="Arakaki A."/>
            <person name="Narita-Yamada S."/>
            <person name="Yashiro I."/>
            <person name="Jinno K."/>
            <person name="Aoki N."/>
            <person name="Tsuruyama A."/>
            <person name="Okamura Y."/>
            <person name="Tanikawa S."/>
            <person name="Fujita N."/>
            <person name="Takeyama H."/>
            <person name="Matsunaga T."/>
        </authorList>
    </citation>
    <scope>NUCLEOTIDE SEQUENCE [LARGE SCALE GENOMIC DNA]</scope>
    <source>
        <strain evidence="3">ATCC 700980 / DSM 13731 / RS-1</strain>
    </source>
</reference>
<accession>C4XM44</accession>
<dbReference type="EMBL" id="AP010904">
    <property type="protein sequence ID" value="BAH77172.1"/>
    <property type="molecule type" value="Genomic_DNA"/>
</dbReference>
<evidence type="ECO:0000313" key="2">
    <source>
        <dbReference type="EMBL" id="BAH77172.1"/>
    </source>
</evidence>
<gene>
    <name evidence="2" type="ordered locus">DMR_36810</name>
</gene>
<dbReference type="STRING" id="573370.DMR_36810"/>
<dbReference type="HOGENOM" id="CLU_153753_0_0_7"/>
<sequence length="126" mass="14603">MGTKKENNPEEKNPEAKRKMESKYDPRVLRQLVKDGLDASQIMDRMGIKHRQTLKQYILKLISTDRVLYEVKDLYLKDSKRPKVNQQGILKINLKVHDLGDVQVNEGDEFSVEIIEGKIVLTKITP</sequence>
<organism evidence="2 3">
    <name type="scientific">Solidesulfovibrio magneticus (strain ATCC 700980 / DSM 13731 / RS-1)</name>
    <name type="common">Desulfovibrio magneticus</name>
    <dbReference type="NCBI Taxonomy" id="573370"/>
    <lineage>
        <taxon>Bacteria</taxon>
        <taxon>Pseudomonadati</taxon>
        <taxon>Thermodesulfobacteriota</taxon>
        <taxon>Desulfovibrionia</taxon>
        <taxon>Desulfovibrionales</taxon>
        <taxon>Desulfovibrionaceae</taxon>
        <taxon>Solidesulfovibrio</taxon>
    </lineage>
</organism>
<proteinExistence type="predicted"/>